<keyword evidence="1" id="KW-0547">Nucleotide-binding</keyword>
<dbReference type="Pfam" id="PF13191">
    <property type="entry name" value="AAA_16"/>
    <property type="match status" value="1"/>
</dbReference>
<proteinExistence type="predicted"/>
<accession>A0A1A9GLN6</accession>
<dbReference type="CDD" id="cd06170">
    <property type="entry name" value="LuxR_C_like"/>
    <property type="match status" value="1"/>
</dbReference>
<dbReference type="PATRIC" id="fig|1300347.3.peg.2818"/>
<dbReference type="SUPFAM" id="SSF52540">
    <property type="entry name" value="P-loop containing nucleoside triphosphate hydrolases"/>
    <property type="match status" value="1"/>
</dbReference>
<reference evidence="4 5" key="1">
    <citation type="submission" date="2016-03" db="EMBL/GenBank/DDBJ databases">
        <title>Complete genome sequence of a soil Actinobacterium, Nocardioides dokdonensis FR1436.</title>
        <authorList>
            <person name="Kwon S.-K."/>
            <person name="Kim K."/>
            <person name="Kim J.F."/>
        </authorList>
    </citation>
    <scope>NUCLEOTIDE SEQUENCE [LARGE SCALE GENOMIC DNA]</scope>
    <source>
        <strain evidence="4 5">FR1436</strain>
    </source>
</reference>
<dbReference type="InterPro" id="IPR036388">
    <property type="entry name" value="WH-like_DNA-bd_sf"/>
</dbReference>
<dbReference type="Proteomes" id="UP000077868">
    <property type="component" value="Chromosome"/>
</dbReference>
<dbReference type="GO" id="GO:0005524">
    <property type="term" value="F:ATP binding"/>
    <property type="evidence" value="ECO:0007669"/>
    <property type="project" value="UniProtKB-KW"/>
</dbReference>
<dbReference type="GO" id="GO:0005737">
    <property type="term" value="C:cytoplasm"/>
    <property type="evidence" value="ECO:0007669"/>
    <property type="project" value="TreeGrafter"/>
</dbReference>
<evidence type="ECO:0000256" key="2">
    <source>
        <dbReference type="ARBA" id="ARBA00022840"/>
    </source>
</evidence>
<evidence type="ECO:0000256" key="1">
    <source>
        <dbReference type="ARBA" id="ARBA00022741"/>
    </source>
</evidence>
<dbReference type="InterPro" id="IPR011990">
    <property type="entry name" value="TPR-like_helical_dom_sf"/>
</dbReference>
<dbReference type="Gene3D" id="1.10.10.10">
    <property type="entry name" value="Winged helix-like DNA-binding domain superfamily/Winged helix DNA-binding domain"/>
    <property type="match status" value="1"/>
</dbReference>
<dbReference type="PROSITE" id="PS50043">
    <property type="entry name" value="HTH_LUXR_2"/>
    <property type="match status" value="1"/>
</dbReference>
<sequence>MYRVLVGRESERRTIATVLAAARVADSRALVLAGEAGIGKTALLQEARSLAGEMRVLSAQGVDSERYVPFAGLLQVLRPVLGLLEDIPAAQRTALASALALGPVPDQEPSRFAVGAATLSLVARAAEDRPLLLLVDDAHLLDAPSAEALVFAARRMLSDAVAVLVAVRPDEPGARVLDSLPVLLVPGLDMAAAGSLLATAGDPVARERLQRLHQVTAGNPLALLELCDQLERLDDLPPSAPVPVPEQVTRSFLRRVSGLPRAARTTLTVAAADPSSLRTVLMAARRIGVRDPTLASAQDAGLVTLAGDAIEFRHPLVQAAVYADAEPALRREVHRALAHVVDPTDVHRLTWHLSEGAAGPDEETAALLERVASEAAARSAHTIAMHAYERAAVLSLDPGLVPRRLASAGEAAWLGGRTDRATELLGEALSARPAPLLRAHVQELQGAVQLRAGSVDLALQILTRAAIAVAPLEPERAVRINADVVHAAFYLMDPGAAMEACRRIDRLLAGDISPATRLLGRSASGMAMVLAGAGAAGVDRLREAAYRLVVPDPPAAERFRLPLRLQGALWLRGTGPEREVVADTLESMREDAAVALLPYLLMQVARDAATSDRWDVAESSYHEAARLAQEIGLTTDFAVSVAGLAIVEARRGRAGAVAEHVEAAGELAARNGVRLATVWLAFAQGDLAAGSGDLESAAEHYTGLEELLAATGLSDPDQSCAPELVECLVHLRRGPQAVEVAAGFASRAAAKGQSWSLARSARAAALCADDPEPDYREALELHAETPDGYEAARTRLAYGAWLRRARRRVDARPLLVSALETFDRLDATPWADRAARELAATGETVQRDGAGTRVELTPQERQIALLLAQGRTTRQAAAGLFLSPKTVEYHLRHVYLKLGISSRAELAERFTGRGE</sequence>
<dbReference type="Pfam" id="PF00196">
    <property type="entry name" value="GerE"/>
    <property type="match status" value="1"/>
</dbReference>
<evidence type="ECO:0000313" key="4">
    <source>
        <dbReference type="EMBL" id="ANH39237.1"/>
    </source>
</evidence>
<dbReference type="InterPro" id="IPR027417">
    <property type="entry name" value="P-loop_NTPase"/>
</dbReference>
<dbReference type="SUPFAM" id="SSF48452">
    <property type="entry name" value="TPR-like"/>
    <property type="match status" value="1"/>
</dbReference>
<organism evidence="4 5">
    <name type="scientific">Nocardioides dokdonensis FR1436</name>
    <dbReference type="NCBI Taxonomy" id="1300347"/>
    <lineage>
        <taxon>Bacteria</taxon>
        <taxon>Bacillati</taxon>
        <taxon>Actinomycetota</taxon>
        <taxon>Actinomycetes</taxon>
        <taxon>Propionibacteriales</taxon>
        <taxon>Nocardioidaceae</taxon>
        <taxon>Nocardioides</taxon>
    </lineage>
</organism>
<evidence type="ECO:0000313" key="5">
    <source>
        <dbReference type="Proteomes" id="UP000077868"/>
    </source>
</evidence>
<dbReference type="STRING" id="1300347.I601_2821"/>
<evidence type="ECO:0000259" key="3">
    <source>
        <dbReference type="PROSITE" id="PS50043"/>
    </source>
</evidence>
<dbReference type="GO" id="GO:0006355">
    <property type="term" value="P:regulation of DNA-templated transcription"/>
    <property type="evidence" value="ECO:0007669"/>
    <property type="project" value="InterPro"/>
</dbReference>
<dbReference type="PANTHER" id="PTHR16305">
    <property type="entry name" value="TESTICULAR SOLUBLE ADENYLYL CYCLASE"/>
    <property type="match status" value="1"/>
</dbReference>
<dbReference type="InterPro" id="IPR016032">
    <property type="entry name" value="Sig_transdc_resp-reg_C-effctor"/>
</dbReference>
<dbReference type="PRINTS" id="PR00038">
    <property type="entry name" value="HTHLUXR"/>
</dbReference>
<dbReference type="Gene3D" id="1.25.40.10">
    <property type="entry name" value="Tetratricopeptide repeat domain"/>
    <property type="match status" value="1"/>
</dbReference>
<name>A0A1A9GLN6_9ACTN</name>
<protein>
    <submittedName>
        <fullName evidence="4">Putative HTH-type transcriptional regulator</fullName>
    </submittedName>
</protein>
<dbReference type="SUPFAM" id="SSF46894">
    <property type="entry name" value="C-terminal effector domain of the bipartite response regulators"/>
    <property type="match status" value="1"/>
</dbReference>
<keyword evidence="2" id="KW-0067">ATP-binding</keyword>
<dbReference type="AlphaFoldDB" id="A0A1A9GLN6"/>
<dbReference type="InterPro" id="IPR000792">
    <property type="entry name" value="Tscrpt_reg_LuxR_C"/>
</dbReference>
<dbReference type="GO" id="GO:0004016">
    <property type="term" value="F:adenylate cyclase activity"/>
    <property type="evidence" value="ECO:0007669"/>
    <property type="project" value="TreeGrafter"/>
</dbReference>
<dbReference type="EMBL" id="CP015079">
    <property type="protein sequence ID" value="ANH39237.1"/>
    <property type="molecule type" value="Genomic_DNA"/>
</dbReference>
<dbReference type="SMART" id="SM00421">
    <property type="entry name" value="HTH_LUXR"/>
    <property type="match status" value="1"/>
</dbReference>
<dbReference type="PANTHER" id="PTHR16305:SF35">
    <property type="entry name" value="TRANSCRIPTIONAL ACTIVATOR DOMAIN"/>
    <property type="match status" value="1"/>
</dbReference>
<gene>
    <name evidence="4" type="ORF">I601_2821</name>
</gene>
<keyword evidence="5" id="KW-1185">Reference proteome</keyword>
<dbReference type="KEGG" id="ndk:I601_2821"/>
<dbReference type="GO" id="GO:0003677">
    <property type="term" value="F:DNA binding"/>
    <property type="evidence" value="ECO:0007669"/>
    <property type="project" value="InterPro"/>
</dbReference>
<feature type="domain" description="HTH luxR-type" evidence="3">
    <location>
        <begin position="849"/>
        <end position="914"/>
    </location>
</feature>
<dbReference type="InterPro" id="IPR041664">
    <property type="entry name" value="AAA_16"/>
</dbReference>